<evidence type="ECO:0000313" key="1">
    <source>
        <dbReference type="EMBL" id="KIM81161.1"/>
    </source>
</evidence>
<dbReference type="HOGENOM" id="CLU_3125603_0_0_1"/>
<accession>A0A0C3FPQ9</accession>
<reference evidence="2" key="2">
    <citation type="submission" date="2015-01" db="EMBL/GenBank/DDBJ databases">
        <title>Evolutionary Origins and Diversification of the Mycorrhizal Mutualists.</title>
        <authorList>
            <consortium name="DOE Joint Genome Institute"/>
            <consortium name="Mycorrhizal Genomics Consortium"/>
            <person name="Kohler A."/>
            <person name="Kuo A."/>
            <person name="Nagy L.G."/>
            <person name="Floudas D."/>
            <person name="Copeland A."/>
            <person name="Barry K.W."/>
            <person name="Cichocki N."/>
            <person name="Veneault-Fourrey C."/>
            <person name="LaButti K."/>
            <person name="Lindquist E.A."/>
            <person name="Lipzen A."/>
            <person name="Lundell T."/>
            <person name="Morin E."/>
            <person name="Murat C."/>
            <person name="Riley R."/>
            <person name="Ohm R."/>
            <person name="Sun H."/>
            <person name="Tunlid A."/>
            <person name="Henrissat B."/>
            <person name="Grigoriev I.V."/>
            <person name="Hibbett D.S."/>
            <person name="Martin F."/>
        </authorList>
    </citation>
    <scope>NUCLEOTIDE SEQUENCE [LARGE SCALE GENOMIC DNA]</scope>
    <source>
        <strain evidence="2">F 1598</strain>
    </source>
</reference>
<protein>
    <submittedName>
        <fullName evidence="1">Uncharacterized protein</fullName>
    </submittedName>
</protein>
<sequence length="50" mass="5773">MNFTREQLAKNSDYASRKINTVFARMGLQHAKLYATTNTEHAAEDNQWIS</sequence>
<dbReference type="Proteomes" id="UP000054166">
    <property type="component" value="Unassembled WGS sequence"/>
</dbReference>
<dbReference type="InParanoid" id="A0A0C3FPQ9"/>
<keyword evidence="2" id="KW-1185">Reference proteome</keyword>
<name>A0A0C3FPQ9_PILCF</name>
<evidence type="ECO:0000313" key="2">
    <source>
        <dbReference type="Proteomes" id="UP000054166"/>
    </source>
</evidence>
<reference evidence="1 2" key="1">
    <citation type="submission" date="2014-04" db="EMBL/GenBank/DDBJ databases">
        <authorList>
            <consortium name="DOE Joint Genome Institute"/>
            <person name="Kuo A."/>
            <person name="Tarkka M."/>
            <person name="Buscot F."/>
            <person name="Kohler A."/>
            <person name="Nagy L.G."/>
            <person name="Floudas D."/>
            <person name="Copeland A."/>
            <person name="Barry K.W."/>
            <person name="Cichocki N."/>
            <person name="Veneault-Fourrey C."/>
            <person name="LaButti K."/>
            <person name="Lindquist E.A."/>
            <person name="Lipzen A."/>
            <person name="Lundell T."/>
            <person name="Morin E."/>
            <person name="Murat C."/>
            <person name="Sun H."/>
            <person name="Tunlid A."/>
            <person name="Henrissat B."/>
            <person name="Grigoriev I.V."/>
            <person name="Hibbett D.S."/>
            <person name="Martin F."/>
            <person name="Nordberg H.P."/>
            <person name="Cantor M.N."/>
            <person name="Hua S.X."/>
        </authorList>
    </citation>
    <scope>NUCLEOTIDE SEQUENCE [LARGE SCALE GENOMIC DNA]</scope>
    <source>
        <strain evidence="1 2">F 1598</strain>
    </source>
</reference>
<dbReference type="EMBL" id="KN833000">
    <property type="protein sequence ID" value="KIM81161.1"/>
    <property type="molecule type" value="Genomic_DNA"/>
</dbReference>
<dbReference type="AlphaFoldDB" id="A0A0C3FPQ9"/>
<proteinExistence type="predicted"/>
<gene>
    <name evidence="1" type="ORF">PILCRDRAFT_8861</name>
</gene>
<organism evidence="1 2">
    <name type="scientific">Piloderma croceum (strain F 1598)</name>
    <dbReference type="NCBI Taxonomy" id="765440"/>
    <lineage>
        <taxon>Eukaryota</taxon>
        <taxon>Fungi</taxon>
        <taxon>Dikarya</taxon>
        <taxon>Basidiomycota</taxon>
        <taxon>Agaricomycotina</taxon>
        <taxon>Agaricomycetes</taxon>
        <taxon>Agaricomycetidae</taxon>
        <taxon>Atheliales</taxon>
        <taxon>Atheliaceae</taxon>
        <taxon>Piloderma</taxon>
    </lineage>
</organism>